<dbReference type="EMBL" id="CP036290">
    <property type="protein sequence ID" value="QDU83446.1"/>
    <property type="molecule type" value="Genomic_DNA"/>
</dbReference>
<dbReference type="AlphaFoldDB" id="A0A518CW45"/>
<gene>
    <name evidence="3" type="primary">mrpG</name>
    <name evidence="3" type="ORF">Pla163_05450</name>
</gene>
<dbReference type="NCBIfam" id="TIGR01300">
    <property type="entry name" value="CPA3_mnhG_phaG"/>
    <property type="match status" value="1"/>
</dbReference>
<dbReference type="PANTHER" id="PTHR34703">
    <property type="entry name" value="ANTIPORTER SUBUNIT MNHG2-RELATED"/>
    <property type="match status" value="1"/>
</dbReference>
<dbReference type="RefSeq" id="WP_419186240.1">
    <property type="nucleotide sequence ID" value="NZ_CP036290.1"/>
</dbReference>
<sequence length="131" mass="13682">MMTSEILSVTLMVVGAVLVLLAGIGLLRFQDVYMRMSATSKAGTLGVMLIVMGSATHFGDTEVLARATATVVFFFVTAPVAAHMLGRASYLGGAPRWSGTWVDERATAEEPAAPEATEKPVAGAHSGRRAA</sequence>
<accession>A0A518CW45</accession>
<evidence type="ECO:0000313" key="4">
    <source>
        <dbReference type="Proteomes" id="UP000319342"/>
    </source>
</evidence>
<keyword evidence="2" id="KW-1133">Transmembrane helix</keyword>
<dbReference type="Proteomes" id="UP000319342">
    <property type="component" value="Chromosome"/>
</dbReference>
<feature type="region of interest" description="Disordered" evidence="1">
    <location>
        <begin position="102"/>
        <end position="131"/>
    </location>
</feature>
<evidence type="ECO:0000256" key="1">
    <source>
        <dbReference type="SAM" id="MobiDB-lite"/>
    </source>
</evidence>
<dbReference type="InterPro" id="IPR005133">
    <property type="entry name" value="PhaG_MnhG_YufB"/>
</dbReference>
<dbReference type="PANTHER" id="PTHR34703:SF1">
    <property type="entry name" value="ANTIPORTER SUBUNIT MNHG2-RELATED"/>
    <property type="match status" value="1"/>
</dbReference>
<feature type="transmembrane region" description="Helical" evidence="2">
    <location>
        <begin position="64"/>
        <end position="86"/>
    </location>
</feature>
<dbReference type="NCBIfam" id="NF009314">
    <property type="entry name" value="PRK12674.1-2"/>
    <property type="match status" value="1"/>
</dbReference>
<evidence type="ECO:0000256" key="2">
    <source>
        <dbReference type="SAM" id="Phobius"/>
    </source>
</evidence>
<feature type="transmembrane region" description="Helical" evidence="2">
    <location>
        <begin position="6"/>
        <end position="27"/>
    </location>
</feature>
<feature type="transmembrane region" description="Helical" evidence="2">
    <location>
        <begin position="39"/>
        <end position="58"/>
    </location>
</feature>
<keyword evidence="4" id="KW-1185">Reference proteome</keyword>
<keyword evidence="2" id="KW-0472">Membrane</keyword>
<evidence type="ECO:0000313" key="3">
    <source>
        <dbReference type="EMBL" id="QDU83446.1"/>
    </source>
</evidence>
<dbReference type="GO" id="GO:0015385">
    <property type="term" value="F:sodium:proton antiporter activity"/>
    <property type="evidence" value="ECO:0007669"/>
    <property type="project" value="TreeGrafter"/>
</dbReference>
<protein>
    <submittedName>
        <fullName evidence="3">Na(+)/H(+) antiporter subunit G</fullName>
    </submittedName>
</protein>
<proteinExistence type="predicted"/>
<organism evidence="3 4">
    <name type="scientific">Rohdeia mirabilis</name>
    <dbReference type="NCBI Taxonomy" id="2528008"/>
    <lineage>
        <taxon>Bacteria</taxon>
        <taxon>Pseudomonadati</taxon>
        <taxon>Planctomycetota</taxon>
        <taxon>Planctomycetia</taxon>
        <taxon>Planctomycetia incertae sedis</taxon>
        <taxon>Rohdeia</taxon>
    </lineage>
</organism>
<name>A0A518CW45_9BACT</name>
<reference evidence="3 4" key="1">
    <citation type="submission" date="2019-02" db="EMBL/GenBank/DDBJ databases">
        <title>Deep-cultivation of Planctomycetes and their phenomic and genomic characterization uncovers novel biology.</title>
        <authorList>
            <person name="Wiegand S."/>
            <person name="Jogler M."/>
            <person name="Boedeker C."/>
            <person name="Pinto D."/>
            <person name="Vollmers J."/>
            <person name="Rivas-Marin E."/>
            <person name="Kohn T."/>
            <person name="Peeters S.H."/>
            <person name="Heuer A."/>
            <person name="Rast P."/>
            <person name="Oberbeckmann S."/>
            <person name="Bunk B."/>
            <person name="Jeske O."/>
            <person name="Meyerdierks A."/>
            <person name="Storesund J.E."/>
            <person name="Kallscheuer N."/>
            <person name="Luecker S."/>
            <person name="Lage O.M."/>
            <person name="Pohl T."/>
            <person name="Merkel B.J."/>
            <person name="Hornburger P."/>
            <person name="Mueller R.-W."/>
            <person name="Bruemmer F."/>
            <person name="Labrenz M."/>
            <person name="Spormann A.M."/>
            <person name="Op den Camp H."/>
            <person name="Overmann J."/>
            <person name="Amann R."/>
            <person name="Jetten M.S.M."/>
            <person name="Mascher T."/>
            <person name="Medema M.H."/>
            <person name="Devos D.P."/>
            <person name="Kaster A.-K."/>
            <person name="Ovreas L."/>
            <person name="Rohde M."/>
            <person name="Galperin M.Y."/>
            <person name="Jogler C."/>
        </authorList>
    </citation>
    <scope>NUCLEOTIDE SEQUENCE [LARGE SCALE GENOMIC DNA]</scope>
    <source>
        <strain evidence="3 4">Pla163</strain>
    </source>
</reference>
<dbReference type="Pfam" id="PF03334">
    <property type="entry name" value="PhaG_MnhG_YufB"/>
    <property type="match status" value="1"/>
</dbReference>
<keyword evidence="2" id="KW-0812">Transmembrane</keyword>